<dbReference type="InterPro" id="IPR040256">
    <property type="entry name" value="At4g02000-like"/>
</dbReference>
<feature type="compositionally biased region" description="Low complexity" evidence="1">
    <location>
        <begin position="288"/>
        <end position="305"/>
    </location>
</feature>
<reference evidence="2" key="1">
    <citation type="submission" date="2020-10" db="EMBL/GenBank/DDBJ databases">
        <authorList>
            <person name="Han B."/>
            <person name="Lu T."/>
            <person name="Zhao Q."/>
            <person name="Huang X."/>
            <person name="Zhao Y."/>
        </authorList>
    </citation>
    <scope>NUCLEOTIDE SEQUENCE</scope>
</reference>
<comment type="caution">
    <text evidence="2">The sequence shown here is derived from an EMBL/GenBank/DDBJ whole genome shotgun (WGS) entry which is preliminary data.</text>
</comment>
<proteinExistence type="predicted"/>
<name>A0A811NIK1_9POAL</name>
<evidence type="ECO:0000313" key="2">
    <source>
        <dbReference type="EMBL" id="CAD6225544.1"/>
    </source>
</evidence>
<dbReference type="EMBL" id="CAJGYO010000004">
    <property type="protein sequence ID" value="CAD6225544.1"/>
    <property type="molecule type" value="Genomic_DNA"/>
</dbReference>
<evidence type="ECO:0000313" key="3">
    <source>
        <dbReference type="Proteomes" id="UP000604825"/>
    </source>
</evidence>
<dbReference type="PANTHER" id="PTHR31286">
    <property type="entry name" value="GLYCINE-RICH CELL WALL STRUCTURAL PROTEIN 1.8-LIKE"/>
    <property type="match status" value="1"/>
</dbReference>
<dbReference type="AlphaFoldDB" id="A0A811NIK1"/>
<gene>
    <name evidence="2" type="ORF">NCGR_LOCUS17560</name>
</gene>
<protein>
    <recommendedName>
        <fullName evidence="4">DUF4283 domain-containing protein</fullName>
    </recommendedName>
</protein>
<evidence type="ECO:0000256" key="1">
    <source>
        <dbReference type="SAM" id="MobiDB-lite"/>
    </source>
</evidence>
<accession>A0A811NIK1</accession>
<organism evidence="2 3">
    <name type="scientific">Miscanthus lutarioriparius</name>
    <dbReference type="NCBI Taxonomy" id="422564"/>
    <lineage>
        <taxon>Eukaryota</taxon>
        <taxon>Viridiplantae</taxon>
        <taxon>Streptophyta</taxon>
        <taxon>Embryophyta</taxon>
        <taxon>Tracheophyta</taxon>
        <taxon>Spermatophyta</taxon>
        <taxon>Magnoliopsida</taxon>
        <taxon>Liliopsida</taxon>
        <taxon>Poales</taxon>
        <taxon>Poaceae</taxon>
        <taxon>PACMAD clade</taxon>
        <taxon>Panicoideae</taxon>
        <taxon>Andropogonodae</taxon>
        <taxon>Andropogoneae</taxon>
        <taxon>Saccharinae</taxon>
        <taxon>Miscanthus</taxon>
    </lineage>
</organism>
<sequence>MMSGGSGDHQRQRNLSKTVSLSRSVVLTQDTCIPSVLILGKLLRVSSDGASGSASGVDDMGLVRTRLLRDWAAASGTVNLWPVTADGAFLVQFQQEADLTRVMDGAPWCCDGGLLFLMRQAKPEVNLVDQLAGVGFTTADLWVQFHSVPVEYFNTASLCALATRIGVPVVLPDLGTAPVDLLRARIQVDITAPLVHSIPVDLDDGRSELVSVVYEGIPSLCRSCGIIAHPAGRCCPKVNLQTAAASSRSRGDKAAGYVRSRLGSGTSSSSREEHQPLLGKEKDDHPISTSTGCSSASATAGSGSAMLLPQPKPGEPSADADHLLVPETPGPQHHVSVNRCMPCNFRNLIFRKKRKELVREDKASHGGVNNLQHMPTTNHNHQTLLLTFSAPNVQESLTMMEQQETSPDRRALSTLTSFQLAGGYVSYYPYSGSRRNPRIEVKVETQCSSHLMNKSMKWLAENTGLKASFDGKRGVVSIVGLQVDQRMGPLDLVAYLYHEAGPKSGVSESPKKPDSPARFEDLMKSLLDENGCSKGASSSTRFSFG</sequence>
<feature type="compositionally biased region" description="Basic and acidic residues" evidence="1">
    <location>
        <begin position="270"/>
        <end position="286"/>
    </location>
</feature>
<feature type="region of interest" description="Disordered" evidence="1">
    <location>
        <begin position="245"/>
        <end position="319"/>
    </location>
</feature>
<evidence type="ECO:0008006" key="4">
    <source>
        <dbReference type="Google" id="ProtNLM"/>
    </source>
</evidence>
<dbReference type="Proteomes" id="UP000604825">
    <property type="component" value="Unassembled WGS sequence"/>
</dbReference>
<dbReference type="OrthoDB" id="682783at2759"/>
<keyword evidence="3" id="KW-1185">Reference proteome</keyword>
<dbReference type="PANTHER" id="PTHR31286:SF167">
    <property type="entry name" value="OS09G0268800 PROTEIN"/>
    <property type="match status" value="1"/>
</dbReference>
<feature type="compositionally biased region" description="Low complexity" evidence="1">
    <location>
        <begin position="259"/>
        <end position="269"/>
    </location>
</feature>